<feature type="region of interest" description="Disordered" evidence="1">
    <location>
        <begin position="1"/>
        <end position="41"/>
    </location>
</feature>
<proteinExistence type="predicted"/>
<sequence length="120" mass="12907">MARGLGPTRHASRLRAEEAKPPCAGPRKGDTPKRILPREGTRLRASLLIRGSKAGPSEGFDSRLRSRGLYTHYWSEVRRPAPRKGSTAASGYSGSAPTTDQGFEGWPPKGSQPPQTPSEG</sequence>
<protein>
    <submittedName>
        <fullName evidence="2">Uncharacterized protein</fullName>
    </submittedName>
</protein>
<gene>
    <name evidence="2" type="ORF">FGENESH_18</name>
</gene>
<evidence type="ECO:0000313" key="2">
    <source>
        <dbReference type="EMBL" id="AQA29573.1"/>
    </source>
</evidence>
<accession>A0A1P8YYL4</accession>
<reference evidence="2" key="2">
    <citation type="journal article" date="2017" name="EMBO J.">
        <title>Loss of pollen-specific phospholipase NOT LIKE DAD triggers gynogenesis in maize.</title>
        <authorList>
            <person name="Gilles L.M."/>
            <person name="Khaled A."/>
            <person name="Laffaire J.B."/>
            <person name="Chaignon S."/>
            <person name="Gendrot G."/>
            <person name="Laplaige J."/>
            <person name="Berges H."/>
            <person name="Beydon G."/>
            <person name="Bayle V."/>
            <person name="Barret P."/>
            <person name="Comadran J."/>
            <person name="Martinant J.P."/>
            <person name="Rogowsky P.M."/>
            <person name="Widiez T."/>
        </authorList>
    </citation>
    <scope>NUCLEOTIDE SEQUENCE</scope>
</reference>
<feature type="compositionally biased region" description="Low complexity" evidence="1">
    <location>
        <begin position="85"/>
        <end position="99"/>
    </location>
</feature>
<feature type="region of interest" description="Disordered" evidence="1">
    <location>
        <begin position="72"/>
        <end position="120"/>
    </location>
</feature>
<feature type="compositionally biased region" description="Basic and acidic residues" evidence="1">
    <location>
        <begin position="27"/>
        <end position="41"/>
    </location>
</feature>
<feature type="compositionally biased region" description="Pro residues" evidence="1">
    <location>
        <begin position="110"/>
        <end position="120"/>
    </location>
</feature>
<organism evidence="2">
    <name type="scientific">Zea mays</name>
    <name type="common">Maize</name>
    <dbReference type="NCBI Taxonomy" id="4577"/>
    <lineage>
        <taxon>Eukaryota</taxon>
        <taxon>Viridiplantae</taxon>
        <taxon>Streptophyta</taxon>
        <taxon>Embryophyta</taxon>
        <taxon>Tracheophyta</taxon>
        <taxon>Spermatophyta</taxon>
        <taxon>Magnoliopsida</taxon>
        <taxon>Liliopsida</taxon>
        <taxon>Poales</taxon>
        <taxon>Poaceae</taxon>
        <taxon>PACMAD clade</taxon>
        <taxon>Panicoideae</taxon>
        <taxon>Andropogonodae</taxon>
        <taxon>Andropogoneae</taxon>
        <taxon>Tripsacinae</taxon>
        <taxon>Zea</taxon>
    </lineage>
</organism>
<reference evidence="2" key="1">
    <citation type="submission" date="2016-09" db="EMBL/GenBank/DDBJ databases">
        <authorList>
            <person name="Capua I."/>
            <person name="De Benedictis P."/>
            <person name="Joannis T."/>
            <person name="Lombin L.H."/>
            <person name="Cattoli G."/>
        </authorList>
    </citation>
    <scope>NUCLEOTIDE SEQUENCE</scope>
</reference>
<name>A0A1P8YYL4_MAIZE</name>
<evidence type="ECO:0000256" key="1">
    <source>
        <dbReference type="SAM" id="MobiDB-lite"/>
    </source>
</evidence>
<dbReference type="EMBL" id="KX852318">
    <property type="protein sequence ID" value="AQA29573.1"/>
    <property type="molecule type" value="Genomic_DNA"/>
</dbReference>
<dbReference type="AlphaFoldDB" id="A0A1P8YYL4"/>